<evidence type="ECO:0000313" key="1">
    <source>
        <dbReference type="EMBL" id="OHA53521.1"/>
    </source>
</evidence>
<name>A0A1G2Q100_9BACT</name>
<sequence length="375" mass="39481">MTVTITAPQMSNFVVSEYVTRSRNVASTQTDWVSGVDASPTTPVTAFGKTYYAPATNIVNGTAGQITLTGGAPYAATGSLDSLILDTQTSNGAGLNALQWQGTLPTLGSVTYELNNYAYNPQTGLIGFNCELIPPGDCAGASGQWAVTVDDTTGIYSGWAWSDTVGWISFNCAGDSGCNPATEDYKVSEPVGSGVKNVTGWAWSDNIGWVAMACDSVGISQCGVNWDNGAGGDGTPSNDSVWVDAGGSYRGWAWSDTVGWISFDCMGLASPYDCLSNSNYRVVRSAAGGSTRVRIWIASSNNVAGPWDFLGAGTCLSGGTAYEPQPGVPVQVGCFTQHWNKRYFRYRVELCSSPDCSSAGTLTPTVQDVTVNWSR</sequence>
<gene>
    <name evidence="1" type="ORF">A2991_03965</name>
</gene>
<protein>
    <submittedName>
        <fullName evidence="1">Uncharacterized protein</fullName>
    </submittedName>
</protein>
<reference evidence="1 2" key="1">
    <citation type="journal article" date="2016" name="Nat. Commun.">
        <title>Thousands of microbial genomes shed light on interconnected biogeochemical processes in an aquifer system.</title>
        <authorList>
            <person name="Anantharaman K."/>
            <person name="Brown C.T."/>
            <person name="Hug L.A."/>
            <person name="Sharon I."/>
            <person name="Castelle C.J."/>
            <person name="Probst A.J."/>
            <person name="Thomas B.C."/>
            <person name="Singh A."/>
            <person name="Wilkins M.J."/>
            <person name="Karaoz U."/>
            <person name="Brodie E.L."/>
            <person name="Williams K.H."/>
            <person name="Hubbard S.S."/>
            <person name="Banfield J.F."/>
        </authorList>
    </citation>
    <scope>NUCLEOTIDE SEQUENCE [LARGE SCALE GENOMIC DNA]</scope>
</reference>
<dbReference type="Proteomes" id="UP000177865">
    <property type="component" value="Unassembled WGS sequence"/>
</dbReference>
<organism evidence="1 2">
    <name type="scientific">Candidatus Terrybacteria bacterium RIFCSPLOWO2_01_FULL_58_14</name>
    <dbReference type="NCBI Taxonomy" id="1802369"/>
    <lineage>
        <taxon>Bacteria</taxon>
        <taxon>Candidatus Terryibacteriota</taxon>
    </lineage>
</organism>
<dbReference type="EMBL" id="MHSZ01000014">
    <property type="protein sequence ID" value="OHA53521.1"/>
    <property type="molecule type" value="Genomic_DNA"/>
</dbReference>
<proteinExistence type="predicted"/>
<dbReference type="AlphaFoldDB" id="A0A1G2Q100"/>
<comment type="caution">
    <text evidence="1">The sequence shown here is derived from an EMBL/GenBank/DDBJ whole genome shotgun (WGS) entry which is preliminary data.</text>
</comment>
<accession>A0A1G2Q100</accession>
<evidence type="ECO:0000313" key="2">
    <source>
        <dbReference type="Proteomes" id="UP000177865"/>
    </source>
</evidence>